<keyword evidence="4" id="KW-1185">Reference proteome</keyword>
<dbReference type="InterPro" id="IPR050879">
    <property type="entry name" value="Acyltransferase_3"/>
</dbReference>
<dbReference type="PANTHER" id="PTHR23028">
    <property type="entry name" value="ACETYLTRANSFERASE"/>
    <property type="match status" value="1"/>
</dbReference>
<feature type="transmembrane region" description="Helical" evidence="1">
    <location>
        <begin position="232"/>
        <end position="251"/>
    </location>
</feature>
<evidence type="ECO:0000256" key="1">
    <source>
        <dbReference type="SAM" id="Phobius"/>
    </source>
</evidence>
<protein>
    <submittedName>
        <fullName evidence="3">Acyltransferase</fullName>
    </submittedName>
</protein>
<dbReference type="InterPro" id="IPR002656">
    <property type="entry name" value="Acyl_transf_3_dom"/>
</dbReference>
<dbReference type="KEGG" id="nik:F5I99_05165"/>
<feature type="transmembrane region" description="Helical" evidence="1">
    <location>
        <begin position="358"/>
        <end position="380"/>
    </location>
</feature>
<keyword evidence="3" id="KW-0808">Transferase</keyword>
<dbReference type="GO" id="GO:0000271">
    <property type="term" value="P:polysaccharide biosynthetic process"/>
    <property type="evidence" value="ECO:0007669"/>
    <property type="project" value="TreeGrafter"/>
</dbReference>
<evidence type="ECO:0000259" key="2">
    <source>
        <dbReference type="Pfam" id="PF01757"/>
    </source>
</evidence>
<organism evidence="3 4">
    <name type="scientific">Nitrincola iocasae</name>
    <dbReference type="NCBI Taxonomy" id="2614693"/>
    <lineage>
        <taxon>Bacteria</taxon>
        <taxon>Pseudomonadati</taxon>
        <taxon>Pseudomonadota</taxon>
        <taxon>Gammaproteobacteria</taxon>
        <taxon>Oceanospirillales</taxon>
        <taxon>Oceanospirillaceae</taxon>
        <taxon>Nitrincola</taxon>
    </lineage>
</organism>
<keyword evidence="1" id="KW-0472">Membrane</keyword>
<evidence type="ECO:0000313" key="3">
    <source>
        <dbReference type="EMBL" id="QEW05927.1"/>
    </source>
</evidence>
<feature type="transmembrane region" description="Helical" evidence="1">
    <location>
        <begin position="36"/>
        <end position="56"/>
    </location>
</feature>
<dbReference type="Proteomes" id="UP000325606">
    <property type="component" value="Chromosome"/>
</dbReference>
<proteinExistence type="predicted"/>
<sequence length="394" mass="47175">MHKFFKKNIKSRIEQFGFSAPFITCQQSFVLDFLRVVALMLVVNAHLLQIFIYPYWNPTESLEEWQFLLYILRYSGQFGVMIFFSLSGFLIYYSIINNINKNKVFDCKEYFLLRFFRIYPPLIFSIFILMVIHYLLYSIDISSSDDFTKGDEIYVARENLTLSWKNILGSSLLINDMFSGFYSPVLNGPLWSIAYEFWFYMAALVFTWVIFKSYFFAYAFLVIIFYSSWEYVEWWCYGWSVWFVAFAMTHIETNYSKHVSTTIGFSGSVLFLFIWLYFYNNRVDTWYEYRSYYPLGIIFSFLLPVMLNRCGKICKFLNLYKIVSKISGCSYTIYLLHFPVFMIFFVLTNLIVDDWLERLLVMVFALLFCFSISYIIACYLEDKKLIKHLVSKVR</sequence>
<keyword evidence="3" id="KW-0012">Acyltransferase</keyword>
<accession>A0A5J6LBH0</accession>
<feature type="transmembrane region" description="Helical" evidence="1">
    <location>
        <begin position="197"/>
        <end position="226"/>
    </location>
</feature>
<feature type="transmembrane region" description="Helical" evidence="1">
    <location>
        <begin position="263"/>
        <end position="280"/>
    </location>
</feature>
<feature type="transmembrane region" description="Helical" evidence="1">
    <location>
        <begin position="292"/>
        <end position="310"/>
    </location>
</feature>
<dbReference type="AlphaFoldDB" id="A0A5J6LBH0"/>
<gene>
    <name evidence="3" type="ORF">F5I99_05165</name>
</gene>
<feature type="domain" description="Acyltransferase 3" evidence="2">
    <location>
        <begin position="31"/>
        <end position="373"/>
    </location>
</feature>
<dbReference type="Pfam" id="PF01757">
    <property type="entry name" value="Acyl_transf_3"/>
    <property type="match status" value="1"/>
</dbReference>
<dbReference type="PANTHER" id="PTHR23028:SF53">
    <property type="entry name" value="ACYL_TRANSF_3 DOMAIN-CONTAINING PROTEIN"/>
    <property type="match status" value="1"/>
</dbReference>
<dbReference type="GO" id="GO:0016020">
    <property type="term" value="C:membrane"/>
    <property type="evidence" value="ECO:0007669"/>
    <property type="project" value="TreeGrafter"/>
</dbReference>
<feature type="transmembrane region" description="Helical" evidence="1">
    <location>
        <begin position="76"/>
        <end position="95"/>
    </location>
</feature>
<feature type="transmembrane region" description="Helical" evidence="1">
    <location>
        <begin position="116"/>
        <end position="137"/>
    </location>
</feature>
<evidence type="ECO:0000313" key="4">
    <source>
        <dbReference type="Proteomes" id="UP000325606"/>
    </source>
</evidence>
<dbReference type="GO" id="GO:0016747">
    <property type="term" value="F:acyltransferase activity, transferring groups other than amino-acyl groups"/>
    <property type="evidence" value="ECO:0007669"/>
    <property type="project" value="InterPro"/>
</dbReference>
<keyword evidence="1" id="KW-1133">Transmembrane helix</keyword>
<reference evidence="3 4" key="1">
    <citation type="submission" date="2019-09" db="EMBL/GenBank/DDBJ databases">
        <title>Nitrincola iocasae sp. nov., a bacterium isolated from the sediment collected at a cold seep field in South China Sea.</title>
        <authorList>
            <person name="Zhang H."/>
            <person name="Wang H."/>
            <person name="Li C."/>
        </authorList>
    </citation>
    <scope>NUCLEOTIDE SEQUENCE [LARGE SCALE GENOMIC DNA]</scope>
    <source>
        <strain evidence="3 4">KXZD1103</strain>
    </source>
</reference>
<feature type="transmembrane region" description="Helical" evidence="1">
    <location>
        <begin position="331"/>
        <end position="352"/>
    </location>
</feature>
<keyword evidence="1" id="KW-0812">Transmembrane</keyword>
<dbReference type="EMBL" id="CP044222">
    <property type="protein sequence ID" value="QEW05927.1"/>
    <property type="molecule type" value="Genomic_DNA"/>
</dbReference>
<name>A0A5J6LBH0_9GAMM</name>
<dbReference type="RefSeq" id="WP_151053965.1">
    <property type="nucleotide sequence ID" value="NZ_CP044222.1"/>
</dbReference>